<organism evidence="2">
    <name type="scientific">Picea sitchensis</name>
    <name type="common">Sitka spruce</name>
    <name type="synonym">Pinus sitchensis</name>
    <dbReference type="NCBI Taxonomy" id="3332"/>
    <lineage>
        <taxon>Eukaryota</taxon>
        <taxon>Viridiplantae</taxon>
        <taxon>Streptophyta</taxon>
        <taxon>Embryophyta</taxon>
        <taxon>Tracheophyta</taxon>
        <taxon>Spermatophyta</taxon>
        <taxon>Pinopsida</taxon>
        <taxon>Pinidae</taxon>
        <taxon>Conifers I</taxon>
        <taxon>Pinales</taxon>
        <taxon>Pinaceae</taxon>
        <taxon>Picea</taxon>
    </lineage>
</organism>
<dbReference type="PANTHER" id="PTHR32019">
    <property type="entry name" value="R3H DOMAIN-CONTAINING PROTEIN 4"/>
    <property type="match status" value="1"/>
</dbReference>
<dbReference type="SUPFAM" id="SSF82708">
    <property type="entry name" value="R3H domain"/>
    <property type="match status" value="1"/>
</dbReference>
<reference evidence="2" key="1">
    <citation type="submission" date="2009-02" db="EMBL/GenBank/DDBJ databases">
        <title>Full length sequence-verified cDNA sequences from Sitka spruce (Picea sitchensis).</title>
        <authorList>
            <person name="Reid K.E."/>
            <person name="Liao N."/>
            <person name="Ralph S."/>
            <person name="Kolosova N."/>
            <person name="Oddy C."/>
            <person name="Moore R."/>
            <person name="Mayo M."/>
            <person name="Wagner S."/>
            <person name="King J."/>
            <person name="Yanchuk A."/>
            <person name="Holt R."/>
            <person name="Jones S."/>
            <person name="Marra M."/>
            <person name="Ritland C.E."/>
            <person name="Ritland K."/>
            <person name="Bohlmann J."/>
        </authorList>
    </citation>
    <scope>NUCLEOTIDE SEQUENCE</scope>
    <source>
        <tissue evidence="2">Buds collected with no treatment. Collection October 2007</tissue>
    </source>
</reference>
<dbReference type="InterPro" id="IPR039629">
    <property type="entry name" value="R3HDM4"/>
</dbReference>
<dbReference type="Pfam" id="PF13902">
    <property type="entry name" value="R3H-assoc"/>
    <property type="match status" value="1"/>
</dbReference>
<dbReference type="PANTHER" id="PTHR32019:SF2">
    <property type="entry name" value="R3H DOMAIN-CONTAINING PROTEIN 4"/>
    <property type="match status" value="1"/>
</dbReference>
<evidence type="ECO:0000313" key="2">
    <source>
        <dbReference type="EMBL" id="ACN41227.1"/>
    </source>
</evidence>
<dbReference type="AlphaFoldDB" id="C0PTT7"/>
<dbReference type="InterPro" id="IPR036867">
    <property type="entry name" value="R3H_dom_sf"/>
</dbReference>
<dbReference type="CDD" id="cd02325">
    <property type="entry name" value="R3H"/>
    <property type="match status" value="1"/>
</dbReference>
<name>C0PTT7_PICSI</name>
<dbReference type="InterPro" id="IPR025952">
    <property type="entry name" value="R3H-assoc_dom"/>
</dbReference>
<accession>C0PTT7</accession>
<feature type="domain" description="R3H-associated N-terminal" evidence="1">
    <location>
        <begin position="1"/>
        <end position="58"/>
    </location>
</feature>
<dbReference type="GO" id="GO:0003676">
    <property type="term" value="F:nucleic acid binding"/>
    <property type="evidence" value="ECO:0007669"/>
    <property type="project" value="InterPro"/>
</dbReference>
<dbReference type="EMBL" id="BT071781">
    <property type="protein sequence ID" value="ACN41227.1"/>
    <property type="molecule type" value="mRNA"/>
</dbReference>
<evidence type="ECO:0000259" key="1">
    <source>
        <dbReference type="Pfam" id="PF13902"/>
    </source>
</evidence>
<protein>
    <recommendedName>
        <fullName evidence="1">R3H-associated N-terminal domain-containing protein</fullName>
    </recommendedName>
</protein>
<proteinExistence type="evidence at transcript level"/>
<sequence length="165" mass="18669">MAAWEPFRNNVDMDKEEHMLKSLVKERPKKDESNVTGSMAAMKAWHTVDRRARDALRRNSHLPLVEAFEERILVYVKSAEAGEVLTLEVQDPFHRLVLHGICEFYGLVSNTVSKWEDTAGGFSLVTRTHIRKKKHPKSSDSVQPVRLVDFLSAMKNGVPNSEAAA</sequence>